<dbReference type="Gene3D" id="1.10.150.80">
    <property type="entry name" value="HRDC domain"/>
    <property type="match status" value="1"/>
</dbReference>
<comment type="caution">
    <text evidence="2">The sequence shown here is derived from an EMBL/GenBank/DDBJ whole genome shotgun (WGS) entry which is preliminary data.</text>
</comment>
<protein>
    <submittedName>
        <fullName evidence="2">ATP-dependent DNA helicase RecQ</fullName>
        <ecNumber evidence="2">3.6.4.12</ecNumber>
    </submittedName>
</protein>
<accession>A0A2T0B7G9</accession>
<dbReference type="GO" id="GO:0016787">
    <property type="term" value="F:hydrolase activity"/>
    <property type="evidence" value="ECO:0007669"/>
    <property type="project" value="UniProtKB-KW"/>
</dbReference>
<dbReference type="Proteomes" id="UP000239471">
    <property type="component" value="Unassembled WGS sequence"/>
</dbReference>
<dbReference type="RefSeq" id="WP_170065702.1">
    <property type="nucleotide sequence ID" value="NZ_PVXQ01000053.1"/>
</dbReference>
<evidence type="ECO:0000313" key="2">
    <source>
        <dbReference type="EMBL" id="PRR79826.1"/>
    </source>
</evidence>
<dbReference type="InterPro" id="IPR002121">
    <property type="entry name" value="HRDC_dom"/>
</dbReference>
<keyword evidence="2" id="KW-0378">Hydrolase</keyword>
<dbReference type="GO" id="GO:0003678">
    <property type="term" value="F:DNA helicase activity"/>
    <property type="evidence" value="ECO:0007669"/>
    <property type="project" value="UniProtKB-EC"/>
</dbReference>
<evidence type="ECO:0000313" key="3">
    <source>
        <dbReference type="Proteomes" id="UP000239471"/>
    </source>
</evidence>
<gene>
    <name evidence="2" type="primary">recQ_4</name>
    <name evidence="2" type="ORF">CLVI_32030</name>
</gene>
<keyword evidence="3" id="KW-1185">Reference proteome</keyword>
<dbReference type="GO" id="GO:0003676">
    <property type="term" value="F:nucleic acid binding"/>
    <property type="evidence" value="ECO:0007669"/>
    <property type="project" value="InterPro"/>
</dbReference>
<keyword evidence="2" id="KW-0067">ATP-binding</keyword>
<dbReference type="EC" id="3.6.4.12" evidence="2"/>
<reference evidence="2 3" key="1">
    <citation type="submission" date="2018-03" db="EMBL/GenBank/DDBJ databases">
        <title>Genome sequence of Clostridium vincentii DSM 10228.</title>
        <authorList>
            <person name="Poehlein A."/>
            <person name="Daniel R."/>
        </authorList>
    </citation>
    <scope>NUCLEOTIDE SEQUENCE [LARGE SCALE GENOMIC DNA]</scope>
    <source>
        <strain evidence="2 3">DSM 10228</strain>
    </source>
</reference>
<dbReference type="SUPFAM" id="SSF47819">
    <property type="entry name" value="HRDC-like"/>
    <property type="match status" value="1"/>
</dbReference>
<dbReference type="InterPro" id="IPR044876">
    <property type="entry name" value="HRDC_dom_sf"/>
</dbReference>
<sequence>MKPEIKKAEEIKEENTPAYCVFNNAQMEDLIEKYPVTLEKLLEVKGFGAKTIEKYGEEILRIMGNEIKL</sequence>
<dbReference type="Pfam" id="PF00570">
    <property type="entry name" value="HRDC"/>
    <property type="match status" value="1"/>
</dbReference>
<keyword evidence="2" id="KW-0347">Helicase</keyword>
<dbReference type="InterPro" id="IPR010997">
    <property type="entry name" value="HRDC-like_sf"/>
</dbReference>
<name>A0A2T0B7G9_9CLOT</name>
<proteinExistence type="predicted"/>
<feature type="domain" description="HRDC" evidence="1">
    <location>
        <begin position="1"/>
        <end position="69"/>
    </location>
</feature>
<dbReference type="GO" id="GO:0000166">
    <property type="term" value="F:nucleotide binding"/>
    <property type="evidence" value="ECO:0007669"/>
    <property type="project" value="InterPro"/>
</dbReference>
<dbReference type="PROSITE" id="PS50967">
    <property type="entry name" value="HRDC"/>
    <property type="match status" value="1"/>
</dbReference>
<keyword evidence="2" id="KW-0547">Nucleotide-binding</keyword>
<organism evidence="2 3">
    <name type="scientific">Clostridium vincentii</name>
    <dbReference type="NCBI Taxonomy" id="52704"/>
    <lineage>
        <taxon>Bacteria</taxon>
        <taxon>Bacillati</taxon>
        <taxon>Bacillota</taxon>
        <taxon>Clostridia</taxon>
        <taxon>Eubacteriales</taxon>
        <taxon>Clostridiaceae</taxon>
        <taxon>Clostridium</taxon>
    </lineage>
</organism>
<dbReference type="AlphaFoldDB" id="A0A2T0B7G9"/>
<dbReference type="EMBL" id="PVXQ01000053">
    <property type="protein sequence ID" value="PRR79826.1"/>
    <property type="molecule type" value="Genomic_DNA"/>
</dbReference>
<evidence type="ECO:0000259" key="1">
    <source>
        <dbReference type="PROSITE" id="PS50967"/>
    </source>
</evidence>